<accession>A0A6M4JG15</accession>
<protein>
    <recommendedName>
        <fullName evidence="3">Phage gp6-like head-tail connector protein</fullName>
    </recommendedName>
</protein>
<dbReference type="AlphaFoldDB" id="A0A6M4JG15"/>
<proteinExistence type="predicted"/>
<evidence type="ECO:0000313" key="1">
    <source>
        <dbReference type="EMBL" id="QJR43631.1"/>
    </source>
</evidence>
<name>A0A6M4JG15_9MOLU</name>
<dbReference type="Proteomes" id="UP000500686">
    <property type="component" value="Chromosome"/>
</dbReference>
<gene>
    <name evidence="1" type="ORF">HLA87_02430</name>
</gene>
<keyword evidence="2" id="KW-1185">Reference proteome</keyword>
<sequence>MENYSQQAYWLYSLKLNLAITDNERDAELIELIDIAHINIWTQFYELKLENDAIPSSHPWAFDNITKRATLHLAATYFMNPDINMQGSNVIDNRMIYRILGGRVKYA</sequence>
<dbReference type="RefSeq" id="WP_171111580.1">
    <property type="nucleotide sequence ID" value="NZ_CP053096.1"/>
</dbReference>
<evidence type="ECO:0008006" key="3">
    <source>
        <dbReference type="Google" id="ProtNLM"/>
    </source>
</evidence>
<dbReference type="EMBL" id="CP053096">
    <property type="protein sequence ID" value="QJR43631.1"/>
    <property type="molecule type" value="Genomic_DNA"/>
</dbReference>
<evidence type="ECO:0000313" key="2">
    <source>
        <dbReference type="Proteomes" id="UP000500686"/>
    </source>
</evidence>
<dbReference type="KEGG" id="mmir:HLA87_02430"/>
<organism evidence="1 2">
    <name type="scientific">Mycoplasma miroungigenitalium</name>
    <dbReference type="NCBI Taxonomy" id="754515"/>
    <lineage>
        <taxon>Bacteria</taxon>
        <taxon>Bacillati</taxon>
        <taxon>Mycoplasmatota</taxon>
        <taxon>Mollicutes</taxon>
        <taxon>Mycoplasmataceae</taxon>
        <taxon>Mycoplasma</taxon>
    </lineage>
</organism>
<reference evidence="1 2" key="1">
    <citation type="submission" date="2020-05" db="EMBL/GenBank/DDBJ databases">
        <title>Novel Mycoplasma species detected in Mirounga angustirostris (northern elephant seal) from the USA.</title>
        <authorList>
            <person name="Volokhov D.V."/>
        </authorList>
    </citation>
    <scope>NUCLEOTIDE SEQUENCE [LARGE SCALE GENOMIC DNA]</scope>
    <source>
        <strain evidence="1 2">Mirounga ES2806-GEN</strain>
    </source>
</reference>